<evidence type="ECO:0000259" key="1">
    <source>
        <dbReference type="Pfam" id="PF17927"/>
    </source>
</evidence>
<dbReference type="EMBL" id="OIVN01000469">
    <property type="protein sequence ID" value="SPC80747.1"/>
    <property type="molecule type" value="Genomic_DNA"/>
</dbReference>
<dbReference type="Pfam" id="PF17927">
    <property type="entry name" value="Ins134_P3_kin_N"/>
    <property type="match status" value="1"/>
</dbReference>
<organism evidence="2">
    <name type="scientific">Fagus sylvatica</name>
    <name type="common">Beechnut</name>
    <dbReference type="NCBI Taxonomy" id="28930"/>
    <lineage>
        <taxon>Eukaryota</taxon>
        <taxon>Viridiplantae</taxon>
        <taxon>Streptophyta</taxon>
        <taxon>Embryophyta</taxon>
        <taxon>Tracheophyta</taxon>
        <taxon>Spermatophyta</taxon>
        <taxon>Magnoliopsida</taxon>
        <taxon>eudicotyledons</taxon>
        <taxon>Gunneridae</taxon>
        <taxon>Pentapetalae</taxon>
        <taxon>rosids</taxon>
        <taxon>fabids</taxon>
        <taxon>Fagales</taxon>
        <taxon>Fagaceae</taxon>
        <taxon>Fagus</taxon>
    </lineage>
</organism>
<feature type="domain" description="Inositol-tetrakisphosphate 1-kinase N-terminal" evidence="1">
    <location>
        <begin position="41"/>
        <end position="64"/>
    </location>
</feature>
<dbReference type="AlphaFoldDB" id="A0A2N9EPJ5"/>
<reference evidence="2" key="1">
    <citation type="submission" date="2018-02" db="EMBL/GenBank/DDBJ databases">
        <authorList>
            <person name="Cohen D.B."/>
            <person name="Kent A.D."/>
        </authorList>
    </citation>
    <scope>NUCLEOTIDE SEQUENCE</scope>
</reference>
<sequence length="69" mass="7841">MRLNGEIEEEEVEVLEEKKLVVVAETYSIGVGFPQPPHKLVVGYALTSKKKNSFLQPKFLALARFLFAY</sequence>
<gene>
    <name evidence="2" type="ORF">FSB_LOCUS8629</name>
</gene>
<accession>A0A2N9EPJ5</accession>
<name>A0A2N9EPJ5_FAGSY</name>
<evidence type="ECO:0000313" key="2">
    <source>
        <dbReference type="EMBL" id="SPC80747.1"/>
    </source>
</evidence>
<protein>
    <recommendedName>
        <fullName evidence="1">Inositol-tetrakisphosphate 1-kinase N-terminal domain-containing protein</fullName>
    </recommendedName>
</protein>
<dbReference type="InterPro" id="IPR041429">
    <property type="entry name" value="ITPK1_N"/>
</dbReference>
<proteinExistence type="predicted"/>